<dbReference type="EMBL" id="FORI01000005">
    <property type="protein sequence ID" value="SFI75113.1"/>
    <property type="molecule type" value="Genomic_DNA"/>
</dbReference>
<protein>
    <submittedName>
        <fullName evidence="1">Uncharacterized protein</fullName>
    </submittedName>
</protein>
<proteinExistence type="predicted"/>
<evidence type="ECO:0000313" key="1">
    <source>
        <dbReference type="EMBL" id="SFI75113.1"/>
    </source>
</evidence>
<evidence type="ECO:0000313" key="2">
    <source>
        <dbReference type="Proteomes" id="UP000182737"/>
    </source>
</evidence>
<gene>
    <name evidence="1" type="ORF">SAMN04487775_105124</name>
</gene>
<dbReference type="OrthoDB" id="358955at2"/>
<reference evidence="2" key="1">
    <citation type="submission" date="2016-10" db="EMBL/GenBank/DDBJ databases">
        <authorList>
            <person name="Varghese N."/>
            <person name="Submissions S."/>
        </authorList>
    </citation>
    <scope>NUCLEOTIDE SEQUENCE [LARGE SCALE GENOMIC DNA]</scope>
    <source>
        <strain evidence="2">XBD1002</strain>
    </source>
</reference>
<sequence>MKNRPHSTRTIHKPLSHYSAVAPFFYMPLNPYTARNAWKYIFTILRDFFILQHLQKFHFTKRRIINVDTDIDDKIPFVPQRVFAYLGFVGFFVRPMDMLKRRLGIKKAAPYLCLYLKFLTNVYKNASSIYRFTMTTTTRPRYLKTHNFRTIHFFDPHLLCVPSIHVAISAGVLAWFRQFFKLGLFDEEEVQAFTEELQKQAVAIVESVLFVKQHSVNCIPLALYMLSSTMNKSFFSPKDAIDFIDKLFVTATEIDEATRAEIIDYFYYMYDRALLESKYSSNWQLCIQHWLDEFAESKKI</sequence>
<organism evidence="1 2">
    <name type="scientific">Treponema bryantii</name>
    <dbReference type="NCBI Taxonomy" id="163"/>
    <lineage>
        <taxon>Bacteria</taxon>
        <taxon>Pseudomonadati</taxon>
        <taxon>Spirochaetota</taxon>
        <taxon>Spirochaetia</taxon>
        <taxon>Spirochaetales</taxon>
        <taxon>Treponemataceae</taxon>
        <taxon>Treponema</taxon>
    </lineage>
</organism>
<accession>A0A1I3KRI0</accession>
<name>A0A1I3KRI0_9SPIR</name>
<dbReference type="AlphaFoldDB" id="A0A1I3KRI0"/>
<keyword evidence="2" id="KW-1185">Reference proteome</keyword>
<dbReference type="Proteomes" id="UP000182737">
    <property type="component" value="Unassembled WGS sequence"/>
</dbReference>
<dbReference type="RefSeq" id="WP_074931446.1">
    <property type="nucleotide sequence ID" value="NZ_FORI01000005.1"/>
</dbReference>